<dbReference type="STRING" id="1434123.MSVAZ_1875"/>
<dbReference type="PATRIC" id="fig|1434123.4.peg.2270"/>
<comment type="similarity">
    <text evidence="3">Belongs to the flavoredoxin family.</text>
</comment>
<keyword evidence="6" id="KW-1185">Reference proteome</keyword>
<dbReference type="InterPro" id="IPR002563">
    <property type="entry name" value="Flavin_Rdtase-like_dom"/>
</dbReference>
<reference evidence="5 6" key="1">
    <citation type="submission" date="2014-07" db="EMBL/GenBank/DDBJ databases">
        <title>Methanogenic archaea and the global carbon cycle.</title>
        <authorList>
            <person name="Henriksen J.R."/>
            <person name="Luke J."/>
            <person name="Reinhart S."/>
            <person name="Benedict M.N."/>
            <person name="Youngblut N.D."/>
            <person name="Metcalf M.E."/>
            <person name="Whitaker R.J."/>
            <person name="Metcalf W.W."/>
        </authorList>
    </citation>
    <scope>NUCLEOTIDE SEQUENCE [LARGE SCALE GENOMIC DNA]</scope>
    <source>
        <strain evidence="5 6">Z-761</strain>
    </source>
</reference>
<dbReference type="Gene3D" id="2.30.110.10">
    <property type="entry name" value="Electron Transport, Fmn-binding Protein, Chain A"/>
    <property type="match status" value="1"/>
</dbReference>
<dbReference type="PANTHER" id="PTHR43567">
    <property type="entry name" value="FLAVOREDOXIN-RELATED-RELATED"/>
    <property type="match status" value="1"/>
</dbReference>
<evidence type="ECO:0000256" key="1">
    <source>
        <dbReference type="ARBA" id="ARBA00001917"/>
    </source>
</evidence>
<comment type="cofactor">
    <cofactor evidence="1">
        <name>FMN</name>
        <dbReference type="ChEBI" id="CHEBI:58210"/>
    </cofactor>
</comment>
<dbReference type="GO" id="GO:0010181">
    <property type="term" value="F:FMN binding"/>
    <property type="evidence" value="ECO:0007669"/>
    <property type="project" value="InterPro"/>
</dbReference>
<evidence type="ECO:0000259" key="4">
    <source>
        <dbReference type="Pfam" id="PF01613"/>
    </source>
</evidence>
<proteinExistence type="inferred from homology"/>
<evidence type="ECO:0000256" key="2">
    <source>
        <dbReference type="ARBA" id="ARBA00022630"/>
    </source>
</evidence>
<dbReference type="SUPFAM" id="SSF50475">
    <property type="entry name" value="FMN-binding split barrel"/>
    <property type="match status" value="1"/>
</dbReference>
<dbReference type="PANTHER" id="PTHR43567:SF1">
    <property type="entry name" value="FLAVOREDOXIN"/>
    <property type="match status" value="1"/>
</dbReference>
<keyword evidence="2" id="KW-0285">Flavoprotein</keyword>
<protein>
    <submittedName>
        <fullName evidence="5">Flavoredoxin</fullName>
    </submittedName>
</protein>
<dbReference type="Proteomes" id="UP000033096">
    <property type="component" value="Chromosome"/>
</dbReference>
<evidence type="ECO:0000256" key="3">
    <source>
        <dbReference type="ARBA" id="ARBA00038054"/>
    </source>
</evidence>
<dbReference type="HOGENOM" id="CLU_2490450_0_0_2"/>
<gene>
    <name evidence="5" type="ORF">MSVAZ_1875</name>
</gene>
<name>A0A0E3Q5R2_9EURY</name>
<dbReference type="AlphaFoldDB" id="A0A0E3Q5R2"/>
<evidence type="ECO:0000313" key="5">
    <source>
        <dbReference type="EMBL" id="AKB44144.1"/>
    </source>
</evidence>
<feature type="domain" description="Flavin reductase like" evidence="4">
    <location>
        <begin position="2"/>
        <end position="70"/>
    </location>
</feature>
<evidence type="ECO:0000313" key="6">
    <source>
        <dbReference type="Proteomes" id="UP000033096"/>
    </source>
</evidence>
<dbReference type="EMBL" id="CP009520">
    <property type="protein sequence ID" value="AKB44144.1"/>
    <property type="molecule type" value="Genomic_DNA"/>
</dbReference>
<accession>A0A0E3Q5R2</accession>
<sequence>MENRAFTISTTSEAYLKQTDNFGTAGGRDEDKFCLTPVRSKLVPAPYVGEFPVVLERKLLHNFDIGLHTLQENSWISKSVPGYQSR</sequence>
<dbReference type="InterPro" id="IPR012349">
    <property type="entry name" value="Split_barrel_FMN-bd"/>
</dbReference>
<dbReference type="Pfam" id="PF01613">
    <property type="entry name" value="Flavin_Reduct"/>
    <property type="match status" value="1"/>
</dbReference>
<dbReference type="KEGG" id="mvc:MSVAZ_1875"/>
<dbReference type="InterPro" id="IPR052174">
    <property type="entry name" value="Flavoredoxin"/>
</dbReference>
<organism evidence="5 6">
    <name type="scientific">Methanosarcina vacuolata Z-761</name>
    <dbReference type="NCBI Taxonomy" id="1434123"/>
    <lineage>
        <taxon>Archaea</taxon>
        <taxon>Methanobacteriati</taxon>
        <taxon>Methanobacteriota</taxon>
        <taxon>Stenosarchaea group</taxon>
        <taxon>Methanomicrobia</taxon>
        <taxon>Methanosarcinales</taxon>
        <taxon>Methanosarcinaceae</taxon>
        <taxon>Methanosarcina</taxon>
    </lineage>
</organism>